<evidence type="ECO:0000256" key="4">
    <source>
        <dbReference type="ARBA" id="ARBA00023136"/>
    </source>
</evidence>
<evidence type="ECO:0000256" key="5">
    <source>
        <dbReference type="SAM" id="Phobius"/>
    </source>
</evidence>
<dbReference type="InterPro" id="IPR050932">
    <property type="entry name" value="TM2D1-3-like"/>
</dbReference>
<dbReference type="GO" id="GO:0016020">
    <property type="term" value="C:membrane"/>
    <property type="evidence" value="ECO:0007669"/>
    <property type="project" value="UniProtKB-SubCell"/>
</dbReference>
<evidence type="ECO:0000256" key="3">
    <source>
        <dbReference type="ARBA" id="ARBA00022989"/>
    </source>
</evidence>
<keyword evidence="4 5" id="KW-0472">Membrane</keyword>
<gene>
    <name evidence="7" type="ORF">FKX85_04995</name>
</gene>
<evidence type="ECO:0000313" key="7">
    <source>
        <dbReference type="EMBL" id="QDH78422.1"/>
    </source>
</evidence>
<feature type="domain" description="TM2" evidence="6">
    <location>
        <begin position="48"/>
        <end position="93"/>
    </location>
</feature>
<dbReference type="OrthoDB" id="9816361at2"/>
<dbReference type="PANTHER" id="PTHR21016">
    <property type="entry name" value="BETA-AMYLOID BINDING PROTEIN-RELATED"/>
    <property type="match status" value="1"/>
</dbReference>
<evidence type="ECO:0000259" key="6">
    <source>
        <dbReference type="Pfam" id="PF05154"/>
    </source>
</evidence>
<keyword evidence="8" id="KW-1185">Reference proteome</keyword>
<dbReference type="KEGG" id="echi:FKX85_04995"/>
<evidence type="ECO:0000313" key="8">
    <source>
        <dbReference type="Proteomes" id="UP000316614"/>
    </source>
</evidence>
<dbReference type="Pfam" id="PF05154">
    <property type="entry name" value="TM2"/>
    <property type="match status" value="1"/>
</dbReference>
<keyword evidence="3 5" id="KW-1133">Transmembrane helix</keyword>
<evidence type="ECO:0000256" key="2">
    <source>
        <dbReference type="ARBA" id="ARBA00022692"/>
    </source>
</evidence>
<evidence type="ECO:0000256" key="1">
    <source>
        <dbReference type="ARBA" id="ARBA00004141"/>
    </source>
</evidence>
<reference evidence="7 8" key="1">
    <citation type="submission" date="2019-06" db="EMBL/GenBank/DDBJ databases">
        <title>Echinicola alkalisoli sp. nov. isolated from saline soil.</title>
        <authorList>
            <person name="Sun J.-Q."/>
            <person name="Xu L."/>
        </authorList>
    </citation>
    <scope>NUCLEOTIDE SEQUENCE [LARGE SCALE GENOMIC DNA]</scope>
    <source>
        <strain evidence="7 8">LN3S3</strain>
    </source>
</reference>
<accession>A0A514CF19</accession>
<dbReference type="RefSeq" id="WP_141613678.1">
    <property type="nucleotide sequence ID" value="NZ_CP041253.1"/>
</dbReference>
<feature type="transmembrane region" description="Helical" evidence="5">
    <location>
        <begin position="75"/>
        <end position="99"/>
    </location>
</feature>
<name>A0A514CF19_9BACT</name>
<dbReference type="InterPro" id="IPR007829">
    <property type="entry name" value="TM2"/>
</dbReference>
<comment type="subcellular location">
    <subcellularLocation>
        <location evidence="1">Membrane</location>
        <topology evidence="1">Multi-pass membrane protein</topology>
    </subcellularLocation>
</comment>
<keyword evidence="2 5" id="KW-0812">Transmembrane</keyword>
<dbReference type="AlphaFoldDB" id="A0A514CF19"/>
<protein>
    <submittedName>
        <fullName evidence="7">TM2 domain-containing protein</fullName>
    </submittedName>
</protein>
<organism evidence="7 8">
    <name type="scientific">Echinicola soli</name>
    <dbReference type="NCBI Taxonomy" id="2591634"/>
    <lineage>
        <taxon>Bacteria</taxon>
        <taxon>Pseudomonadati</taxon>
        <taxon>Bacteroidota</taxon>
        <taxon>Cytophagia</taxon>
        <taxon>Cytophagales</taxon>
        <taxon>Cyclobacteriaceae</taxon>
        <taxon>Echinicola</taxon>
    </lineage>
</organism>
<dbReference type="Proteomes" id="UP000316614">
    <property type="component" value="Chromosome"/>
</dbReference>
<dbReference type="PANTHER" id="PTHR21016:SF25">
    <property type="entry name" value="TM2 DOMAIN-CONTAINING PROTEIN DDB_G0277895-RELATED"/>
    <property type="match status" value="1"/>
</dbReference>
<proteinExistence type="predicted"/>
<sequence length="132" mass="15097">MEVAKVDLFMMMNSKYFEAHHLPFIRERLLRLDDASWETIQVLQFYDPNTVQLVSLVGGQLGIDRFMVGDTGLGILKLLTCGGFVIWSIIDWFMIPGVAREKNGIKLKEALEALHRTAEPTNQIESTDREQE</sequence>
<dbReference type="EMBL" id="CP041253">
    <property type="protein sequence ID" value="QDH78422.1"/>
    <property type="molecule type" value="Genomic_DNA"/>
</dbReference>